<evidence type="ECO:0000256" key="2">
    <source>
        <dbReference type="SAM" id="SignalP"/>
    </source>
</evidence>
<keyword evidence="5" id="KW-1185">Reference proteome</keyword>
<dbReference type="Gene3D" id="2.40.420.20">
    <property type="match status" value="1"/>
</dbReference>
<evidence type="ECO:0000256" key="1">
    <source>
        <dbReference type="ARBA" id="ARBA00009477"/>
    </source>
</evidence>
<dbReference type="Gene3D" id="2.40.30.170">
    <property type="match status" value="1"/>
</dbReference>
<dbReference type="NCBIfam" id="TIGR01730">
    <property type="entry name" value="RND_mfp"/>
    <property type="match status" value="1"/>
</dbReference>
<dbReference type="PROSITE" id="PS51257">
    <property type="entry name" value="PROKAR_LIPOPROTEIN"/>
    <property type="match status" value="1"/>
</dbReference>
<accession>A0ABV9NM79</accession>
<sequence length="352" mass="36774">MHRRSLLLPLAAALGLAACGGEPGAPPPPRPVIVQPVEAAGSAPRVLTYPGRVEAAEGTDLAFQAGGRVQRIAVADGEPVRRGQVLAELDDTDYRLQLREAEVALSTIEADVARRRTLRDEGILAPAAVEQAEAQLAGARANRDAAARQVGYARLTAPYDGVVGRRLVAAGVVVPAGEPVLRMQDAGVVEVAVDVPEADAARMVFGPQLAARGRVLSLRDGPELALRYHEHATTPDGQARTYRLVLRGAPPEGINLLPGMAVRVTIDDPRPPALPAGQARVPVSAVVSDPAGSAVVWTVDDGDTARPVPVRLLAIEGDHALVEGPLDASARVVVAGARLLLDGQAVEPRIRQ</sequence>
<proteinExistence type="inferred from homology"/>
<feature type="chain" id="PRO_5045495954" evidence="2">
    <location>
        <begin position="21"/>
        <end position="352"/>
    </location>
</feature>
<dbReference type="Pfam" id="PF25917">
    <property type="entry name" value="BSH_RND"/>
    <property type="match status" value="1"/>
</dbReference>
<evidence type="ECO:0000313" key="5">
    <source>
        <dbReference type="Proteomes" id="UP001595892"/>
    </source>
</evidence>
<organism evidence="4 5">
    <name type="scientific">Coralloluteibacterium thermophilum</name>
    <dbReference type="NCBI Taxonomy" id="2707049"/>
    <lineage>
        <taxon>Bacteria</taxon>
        <taxon>Pseudomonadati</taxon>
        <taxon>Pseudomonadota</taxon>
        <taxon>Gammaproteobacteria</taxon>
        <taxon>Lysobacterales</taxon>
        <taxon>Lysobacteraceae</taxon>
        <taxon>Coralloluteibacterium</taxon>
    </lineage>
</organism>
<protein>
    <submittedName>
        <fullName evidence="4">Efflux RND transporter periplasmic adaptor subunit</fullName>
    </submittedName>
</protein>
<dbReference type="Proteomes" id="UP001595892">
    <property type="component" value="Unassembled WGS sequence"/>
</dbReference>
<feature type="domain" description="Multidrug resistance protein MdtA-like barrel-sandwich hybrid" evidence="3">
    <location>
        <begin position="63"/>
        <end position="179"/>
    </location>
</feature>
<gene>
    <name evidence="4" type="ORF">ACFO3Q_10410</name>
</gene>
<dbReference type="Gene3D" id="1.10.287.470">
    <property type="entry name" value="Helix hairpin bin"/>
    <property type="match status" value="1"/>
</dbReference>
<dbReference type="InterPro" id="IPR058625">
    <property type="entry name" value="MdtA-like_BSH"/>
</dbReference>
<feature type="signal peptide" evidence="2">
    <location>
        <begin position="1"/>
        <end position="20"/>
    </location>
</feature>
<reference evidence="5" key="1">
    <citation type="journal article" date="2019" name="Int. J. Syst. Evol. Microbiol.">
        <title>The Global Catalogue of Microorganisms (GCM) 10K type strain sequencing project: providing services to taxonomists for standard genome sequencing and annotation.</title>
        <authorList>
            <consortium name="The Broad Institute Genomics Platform"/>
            <consortium name="The Broad Institute Genome Sequencing Center for Infectious Disease"/>
            <person name="Wu L."/>
            <person name="Ma J."/>
        </authorList>
    </citation>
    <scope>NUCLEOTIDE SEQUENCE [LARGE SCALE GENOMIC DNA]</scope>
    <source>
        <strain evidence="5">CGMCC 1.13574</strain>
    </source>
</reference>
<dbReference type="InterPro" id="IPR006143">
    <property type="entry name" value="RND_pump_MFP"/>
</dbReference>
<evidence type="ECO:0000313" key="4">
    <source>
        <dbReference type="EMBL" id="MFC4728580.1"/>
    </source>
</evidence>
<dbReference type="SUPFAM" id="SSF111369">
    <property type="entry name" value="HlyD-like secretion proteins"/>
    <property type="match status" value="1"/>
</dbReference>
<name>A0ABV9NM79_9GAMM</name>
<dbReference type="PANTHER" id="PTHR30469">
    <property type="entry name" value="MULTIDRUG RESISTANCE PROTEIN MDTA"/>
    <property type="match status" value="1"/>
</dbReference>
<comment type="similarity">
    <text evidence="1">Belongs to the membrane fusion protein (MFP) (TC 8.A.1) family.</text>
</comment>
<dbReference type="Gene3D" id="2.40.50.100">
    <property type="match status" value="1"/>
</dbReference>
<dbReference type="PRINTS" id="PR01490">
    <property type="entry name" value="RTXTOXIND"/>
</dbReference>
<dbReference type="PANTHER" id="PTHR30469:SF15">
    <property type="entry name" value="HLYD FAMILY OF SECRETION PROTEINS"/>
    <property type="match status" value="1"/>
</dbReference>
<evidence type="ECO:0000259" key="3">
    <source>
        <dbReference type="Pfam" id="PF25917"/>
    </source>
</evidence>
<dbReference type="RefSeq" id="WP_377004609.1">
    <property type="nucleotide sequence ID" value="NZ_JBHSGG010000029.1"/>
</dbReference>
<keyword evidence="2" id="KW-0732">Signal</keyword>
<comment type="caution">
    <text evidence="4">The sequence shown here is derived from an EMBL/GenBank/DDBJ whole genome shotgun (WGS) entry which is preliminary data.</text>
</comment>
<dbReference type="EMBL" id="JBHSGG010000029">
    <property type="protein sequence ID" value="MFC4728580.1"/>
    <property type="molecule type" value="Genomic_DNA"/>
</dbReference>